<evidence type="ECO:0000313" key="2">
    <source>
        <dbReference type="Proteomes" id="UP000054549"/>
    </source>
</evidence>
<evidence type="ECO:0000313" key="1">
    <source>
        <dbReference type="EMBL" id="KIL54758.1"/>
    </source>
</evidence>
<keyword evidence="2" id="KW-1185">Reference proteome</keyword>
<dbReference type="HOGENOM" id="CLU_007520_1_2_1"/>
<dbReference type="Gene3D" id="2.60.120.620">
    <property type="entry name" value="q2cbj1_9rhob like domain"/>
    <property type="match status" value="1"/>
</dbReference>
<protein>
    <submittedName>
        <fullName evidence="1">Uncharacterized protein</fullName>
    </submittedName>
</protein>
<dbReference type="InParanoid" id="A0A0C2WF68"/>
<organism evidence="1 2">
    <name type="scientific">Amanita muscaria (strain Koide BX008)</name>
    <dbReference type="NCBI Taxonomy" id="946122"/>
    <lineage>
        <taxon>Eukaryota</taxon>
        <taxon>Fungi</taxon>
        <taxon>Dikarya</taxon>
        <taxon>Basidiomycota</taxon>
        <taxon>Agaricomycotina</taxon>
        <taxon>Agaricomycetes</taxon>
        <taxon>Agaricomycetidae</taxon>
        <taxon>Agaricales</taxon>
        <taxon>Pluteineae</taxon>
        <taxon>Amanitaceae</taxon>
        <taxon>Amanita</taxon>
    </lineage>
</organism>
<dbReference type="EMBL" id="KN818639">
    <property type="protein sequence ID" value="KIL54758.1"/>
    <property type="molecule type" value="Genomic_DNA"/>
</dbReference>
<reference evidence="1 2" key="1">
    <citation type="submission" date="2014-04" db="EMBL/GenBank/DDBJ databases">
        <title>Evolutionary Origins and Diversification of the Mycorrhizal Mutualists.</title>
        <authorList>
            <consortium name="DOE Joint Genome Institute"/>
            <consortium name="Mycorrhizal Genomics Consortium"/>
            <person name="Kohler A."/>
            <person name="Kuo A."/>
            <person name="Nagy L.G."/>
            <person name="Floudas D."/>
            <person name="Copeland A."/>
            <person name="Barry K.W."/>
            <person name="Cichocki N."/>
            <person name="Veneault-Fourrey C."/>
            <person name="LaButti K."/>
            <person name="Lindquist E.A."/>
            <person name="Lipzen A."/>
            <person name="Lundell T."/>
            <person name="Morin E."/>
            <person name="Murat C."/>
            <person name="Riley R."/>
            <person name="Ohm R."/>
            <person name="Sun H."/>
            <person name="Tunlid A."/>
            <person name="Henrissat B."/>
            <person name="Grigoriev I.V."/>
            <person name="Hibbett D.S."/>
            <person name="Martin F."/>
        </authorList>
    </citation>
    <scope>NUCLEOTIDE SEQUENCE [LARGE SCALE GENOMIC DNA]</scope>
    <source>
        <strain evidence="1 2">Koide BX008</strain>
    </source>
</reference>
<sequence>MYDLATVLDEKFGYKGSFAYSENRPDAPNPLLTIPDIGPISLPLSEIDAKRIIACITHWQAPFGLGTSTASTPIDKEVRDTWQIDSSLVSFQNPAWNSFLQSNTASICSGLGLSGGYDIQYKLHKLLLYETGSLFRRHQDTQKEDGMFATMIIVLPSQYSGGEIVVSHGSTSEVIEFSASCTSISVFSWYTDVMLEVKPIRSGYRLVLSYNLMRGSLSRPEVVPTGGNASELSRLHQILERWRTGGYEQLPEQRMVAYVLGHQYSESDLDMGQDALKGQDAHKVNQISWVAEMLGFELWLAKFKIYIVWEGGWGGGDDIDGEESWIPRRAGPAHMFDGDCTLKYFTDLKGNRVHGKIEHFQGLITNGMSDDQECERSYMGNEPSTTRNYHHHAALVIFNKEDMDRVMIIACGVEYGLRKLQTSLKQGNLTPEDRKIIDLLLRDIRMTESNWKVLAEFPLRLHDLDLWNKIIGGCNRFLIALKEELFLAWDMFGFQQIQSSYDAISTRGFDGYTTRADFIHDVKARAASLNEEVVEAWCGEQIVAFVKGFRPEIHSEKLLISIAKEDGIRFLKDFEGRRLVWSAWNDNNYERIVKLFMIEKENIYASPANEPGRNKGEDINQIFEDLLDKCIRGAVQYLYDRGHLPDTETAYTRHNCKKIIDNIFEVVELCIATKRVGECATLFQLVWDAKNDLRQKLMLYYIPTTLRLRTCLPELGASLLLPPFATFARNVIRCFLSLMLGTKTHNPQPSPQMPPCKQSCSTCASLHEFLEKLYVPVQDFCPSRGTRKHFARVLRQLHNFISFTEVTIGRYRVKKHRKFFKLSRWQYRLEQAKDFLKSIGDDDFVEQLMGDRFKDLGVALEGKFSYNYTAYEY</sequence>
<dbReference type="PANTHER" id="PTHR33099">
    <property type="entry name" value="FE2OG DIOXYGENASE DOMAIN-CONTAINING PROTEIN"/>
    <property type="match status" value="1"/>
</dbReference>
<dbReference type="Proteomes" id="UP000054549">
    <property type="component" value="Unassembled WGS sequence"/>
</dbReference>
<gene>
    <name evidence="1" type="ORF">M378DRAFT_174090</name>
</gene>
<proteinExistence type="predicted"/>
<name>A0A0C2WF68_AMAMK</name>
<dbReference type="PANTHER" id="PTHR33099:SF7">
    <property type="entry name" value="MYND-TYPE DOMAIN-CONTAINING PROTEIN"/>
    <property type="match status" value="1"/>
</dbReference>
<dbReference type="AlphaFoldDB" id="A0A0C2WF68"/>
<dbReference type="OrthoDB" id="124582at2759"/>
<accession>A0A0C2WF68</accession>